<dbReference type="InterPro" id="IPR057517">
    <property type="entry name" value="SsdA-like_C"/>
</dbReference>
<reference evidence="3 4" key="1">
    <citation type="submission" date="2017-12" db="EMBL/GenBank/DDBJ databases">
        <title>Comparative genomics of Botrytis spp.</title>
        <authorList>
            <person name="Valero-Jimenez C.A."/>
            <person name="Tapia P."/>
            <person name="Veloso J."/>
            <person name="Silva-Moreno E."/>
            <person name="Staats M."/>
            <person name="Valdes J.H."/>
            <person name="Van Kan J.A.L."/>
        </authorList>
    </citation>
    <scope>NUCLEOTIDE SEQUENCE [LARGE SCALE GENOMIC DNA]</scope>
    <source>
        <strain evidence="3 4">MUCL435</strain>
    </source>
</reference>
<evidence type="ECO:0000313" key="4">
    <source>
        <dbReference type="Proteomes" id="UP000308671"/>
    </source>
</evidence>
<name>A0A4S8RBX6_9HELO</name>
<proteinExistence type="predicted"/>
<sequence>MKLPDNLPYREIKASAPRGALIVAPKKEKTTLLYTNRKAKSSGQIEMMETSRSQEFRGRRPCELRRELIALKLNPYKADGTPVEDEPVTQSHENKGFKSANGSENMTNDHDDLADKVANLKLGPKKRTAEETWHELTDNANPKLASYRSLDITPDPSWLESILSKVNSILEKTTDGGQLKGGDKDSAIERRNDVLRMLMQGALELGSHILDSPEIARKLAAQHGIQNEDLRNAVTSVGTGTDNSTDENIIIASTRCENCSGALAPYQEVEVTEKPTQESRDRTIWFEYHSKTPESLYYTIDLYEQVHTFNLKKLDANSNEKTVARLYVPIKSPPPRRRTPNFDASKAQVINAVSGWVPLLPANGYPNPFIQNGVWTEEVHQMCQTIGYELPESQFDQGIPAPPLWFKLAKFRPVGALG</sequence>
<evidence type="ECO:0000259" key="2">
    <source>
        <dbReference type="Pfam" id="PF24120"/>
    </source>
</evidence>
<dbReference type="AlphaFoldDB" id="A0A4S8RBX6"/>
<gene>
    <name evidence="3" type="ORF">BGAL_0018g00470</name>
</gene>
<comment type="caution">
    <text evidence="3">The sequence shown here is derived from an EMBL/GenBank/DDBJ whole genome shotgun (WGS) entry which is preliminary data.</text>
</comment>
<evidence type="ECO:0000313" key="3">
    <source>
        <dbReference type="EMBL" id="THV54891.1"/>
    </source>
</evidence>
<evidence type="ECO:0000256" key="1">
    <source>
        <dbReference type="SAM" id="MobiDB-lite"/>
    </source>
</evidence>
<accession>A0A4S8RBX6</accession>
<dbReference type="Pfam" id="PF24120">
    <property type="entry name" value="SsdA_C"/>
    <property type="match status" value="1"/>
</dbReference>
<keyword evidence="4" id="KW-1185">Reference proteome</keyword>
<feature type="region of interest" description="Disordered" evidence="1">
    <location>
        <begin position="78"/>
        <end position="108"/>
    </location>
</feature>
<protein>
    <recommendedName>
        <fullName evidence="2">Single-strand DNA deaminase toxin A-like C-terminal domain-containing protein</fullName>
    </recommendedName>
</protein>
<dbReference type="OrthoDB" id="3556481at2759"/>
<organism evidence="3 4">
    <name type="scientific">Botrytis galanthina</name>
    <dbReference type="NCBI Taxonomy" id="278940"/>
    <lineage>
        <taxon>Eukaryota</taxon>
        <taxon>Fungi</taxon>
        <taxon>Dikarya</taxon>
        <taxon>Ascomycota</taxon>
        <taxon>Pezizomycotina</taxon>
        <taxon>Leotiomycetes</taxon>
        <taxon>Helotiales</taxon>
        <taxon>Sclerotiniaceae</taxon>
        <taxon>Botrytis</taxon>
    </lineage>
</organism>
<feature type="domain" description="Single-strand DNA deaminase toxin A-like C-terminal" evidence="2">
    <location>
        <begin position="351"/>
        <end position="400"/>
    </location>
</feature>
<dbReference type="EMBL" id="PQXL01000018">
    <property type="protein sequence ID" value="THV54891.1"/>
    <property type="molecule type" value="Genomic_DNA"/>
</dbReference>
<dbReference type="Proteomes" id="UP000308671">
    <property type="component" value="Unassembled WGS sequence"/>
</dbReference>